<evidence type="ECO:0000313" key="2">
    <source>
        <dbReference type="EMBL" id="QBH66108.1"/>
    </source>
</evidence>
<accession>Q8JS46</accession>
<dbReference type="EMBL" id="MK033569">
    <property type="protein sequence ID" value="QBH66368.1"/>
    <property type="molecule type" value="Genomic_DNA"/>
</dbReference>
<dbReference type="Pfam" id="PF04913">
    <property type="entry name" value="Baculo_Y142"/>
    <property type="match status" value="1"/>
</dbReference>
<reference evidence="2" key="3">
    <citation type="journal article" date="2019" name="J. Gen. Virol.">
        <title>Elucidating the genetic diversity of Phthorimaea operculella granulovirus (PhopGV).</title>
        <authorList>
            <person name="Larem A."/>
            <person name="Ben-Tiba S."/>
            <person name="Wennmann J.T."/>
            <person name="Gueli Alletti G."/>
            <person name="Jehle J.A."/>
        </authorList>
    </citation>
    <scope>NUCLEOTIDE SEQUENCE</scope>
    <source>
        <strain evidence="2">PhopGV-GR1.1</strain>
        <strain evidence="3">PhopGV-GR1.2</strain>
        <strain evidence="4">PhopGV-GR2.1</strain>
        <strain evidence="5">PhopGV-IT1.1</strain>
    </source>
</reference>
<sequence>MATIEENILLAKAFAYTYFELTDEDSDILDYIKQNSNKLMDYISQMRLHNMIGESFDFNRVLPQFRFVCERDYKLEIVRHNETGAYLRKGVPVYATNLFSLNEGTLTDYMMNTIMKNNDWKNDNCVIITATMYLCDGRDGFIVGSPYIDWKGMKLCAGTSQNNYTRLYLVGERMTKIFVEKPHDVPMDCEIKNYYKGTRLTKRKKPADGKNFVGNDKVFDMIENNLKSNVVFVQRDYIFDAMRFPDSLLNILMDEYECSSSVIKRVHKYDKCEMETDSVTIERYGINKYRVFESEINLIPPIIECYFVPSEKMLQIRHTLNAAYLIGTGIVIFADYSLFGARCVLDFEPSQDLEYYVKDLRHHNPSDLIYHLGGNYYLQQTQLGSNAANAFVIVRSLNLISGSRKLSELNCNWVLNTVLSLFVRKY</sequence>
<evidence type="ECO:0000313" key="4">
    <source>
        <dbReference type="EMBL" id="QBH66368.1"/>
    </source>
</evidence>
<dbReference type="RefSeq" id="NP_663178.1">
    <property type="nucleotide sequence ID" value="NC_004062.1"/>
</dbReference>
<reference evidence="1" key="2">
    <citation type="submission" date="2002-04" db="EMBL/GenBank/DDBJ databases">
        <title>The complete sequence of the potato tuber moth, Phthorimaea operculella, granulovirus.</title>
        <authorList>
            <person name="Croizier L."/>
            <person name="Taha A."/>
            <person name="Croizier G."/>
            <person name="Lopez Ferber M."/>
        </authorList>
    </citation>
    <scope>NUCLEOTIDE SEQUENCE</scope>
</reference>
<evidence type="ECO:0000313" key="1">
    <source>
        <dbReference type="EMBL" id="AAM70211.1"/>
    </source>
</evidence>
<dbReference type="InterPro" id="IPR006997">
    <property type="entry name" value="Baculo_Y142"/>
</dbReference>
<dbReference type="GeneID" id="949350"/>
<dbReference type="EMBL" id="MK033568">
    <property type="protein sequence ID" value="QBH66238.1"/>
    <property type="molecule type" value="Genomic_DNA"/>
</dbReference>
<dbReference type="EMBL" id="AF499596">
    <property type="protein sequence ID" value="AAM70211.1"/>
    <property type="molecule type" value="Genomic_DNA"/>
</dbReference>
<evidence type="ECO:0000313" key="5">
    <source>
        <dbReference type="EMBL" id="QBH66498.1"/>
    </source>
</evidence>
<dbReference type="EMBL" id="MK033570">
    <property type="protein sequence ID" value="QBH66498.1"/>
    <property type="molecule type" value="Genomic_DNA"/>
</dbReference>
<dbReference type="EMBL" id="MK033567">
    <property type="protein sequence ID" value="QBH66108.1"/>
    <property type="molecule type" value="Genomic_DNA"/>
</dbReference>
<reference evidence="6" key="1">
    <citation type="journal article" date="2000" name="Virus Genes">
        <title>Comparative analysis of the granulin regions of the Phthorimaea operculella and Spodoptera littoralis granuloviruses.</title>
        <authorList>
            <person name="Taha A."/>
            <person name="Nour-El-Din A."/>
            <person name="Croizier L."/>
            <person name="Ferber M.L."/>
            <person name="Croizier G."/>
        </authorList>
    </citation>
    <scope>NUCLEOTIDE SEQUENCE [LARGE SCALE GENOMIC DNA]</scope>
</reference>
<protein>
    <submittedName>
        <fullName evidence="1 2">p49</fullName>
    </submittedName>
</protein>
<organism evidence="1 6">
    <name type="scientific">Phthorimaea operculella granulovirus</name>
    <dbReference type="NCBI Taxonomy" id="192584"/>
    <lineage>
        <taxon>Viruses</taxon>
        <taxon>Viruses incertae sedis</taxon>
        <taxon>Naldaviricetes</taxon>
        <taxon>Lefavirales</taxon>
        <taxon>Baculoviridae</taxon>
        <taxon>Betabaculovirus</taxon>
        <taxon>Betabaculovirus phoperculellae</taxon>
    </lineage>
</organism>
<dbReference type="Proteomes" id="UP000202706">
    <property type="component" value="Segment"/>
</dbReference>
<name>Q8JS46_9BBAC</name>
<dbReference type="KEGG" id="vg:949350"/>
<keyword evidence="6" id="KW-1185">Reference proteome</keyword>
<evidence type="ECO:0000313" key="3">
    <source>
        <dbReference type="EMBL" id="QBH66238.1"/>
    </source>
</evidence>
<dbReference type="OrthoDB" id="4896at10239"/>
<evidence type="ECO:0000313" key="6">
    <source>
        <dbReference type="Proteomes" id="UP000202706"/>
    </source>
</evidence>
<proteinExistence type="predicted"/>
<gene>
    <name evidence="1" type="primary">PhopGV013</name>
    <name evidence="2" type="synonym">p49</name>
    <name evidence="2" type="ORF">PhopGVgp013</name>
</gene>